<evidence type="ECO:0000313" key="3">
    <source>
        <dbReference type="Proteomes" id="UP000628137"/>
    </source>
</evidence>
<keyword evidence="3" id="KW-1185">Reference proteome</keyword>
<dbReference type="Proteomes" id="UP000628137">
    <property type="component" value="Unassembled WGS sequence"/>
</dbReference>
<comment type="similarity">
    <text evidence="1">Belongs to the transferase hexapeptide repeat family.</text>
</comment>
<keyword evidence="2" id="KW-0012">Acyltransferase</keyword>
<dbReference type="EMBL" id="JABWRP020000001">
    <property type="protein sequence ID" value="MBV4539613.1"/>
    <property type="molecule type" value="Genomic_DNA"/>
</dbReference>
<dbReference type="SUPFAM" id="SSF51161">
    <property type="entry name" value="Trimeric LpxA-like enzymes"/>
    <property type="match status" value="1"/>
</dbReference>
<protein>
    <submittedName>
        <fullName evidence="2">Acyltransferase</fullName>
    </submittedName>
</protein>
<dbReference type="GO" id="GO:0016746">
    <property type="term" value="F:acyltransferase activity"/>
    <property type="evidence" value="ECO:0007669"/>
    <property type="project" value="UniProtKB-KW"/>
</dbReference>
<gene>
    <name evidence="2" type="ORF">HU738_000905</name>
</gene>
<keyword evidence="2" id="KW-0808">Transferase</keyword>
<dbReference type="PANTHER" id="PTHR43300">
    <property type="entry name" value="ACETYLTRANSFERASE"/>
    <property type="match status" value="1"/>
</dbReference>
<dbReference type="Pfam" id="PF00132">
    <property type="entry name" value="Hexapep"/>
    <property type="match status" value="1"/>
</dbReference>
<proteinExistence type="inferred from homology"/>
<name>A0ABS6R0L2_9PSED</name>
<accession>A0ABS6R0L2</accession>
<dbReference type="PANTHER" id="PTHR43300:SF11">
    <property type="entry name" value="ACETYLTRANSFERASE RV3034C-RELATED"/>
    <property type="match status" value="1"/>
</dbReference>
<reference evidence="2 3" key="1">
    <citation type="journal article" date="2020" name="Microorganisms">
        <title>Reliable Identification of Environmental Pseudomonas Isolates Using the rpoD Gene.</title>
        <authorList>
            <consortium name="The Broad Institute Genome Sequencing Platform"/>
            <person name="Girard L."/>
            <person name="Lood C."/>
            <person name="Rokni-Zadeh H."/>
            <person name="van Noort V."/>
            <person name="Lavigne R."/>
            <person name="De Mot R."/>
        </authorList>
    </citation>
    <scope>NUCLEOTIDE SEQUENCE [LARGE SCALE GENOMIC DNA]</scope>
    <source>
        <strain evidence="2 3">RW4S2</strain>
    </source>
</reference>
<dbReference type="InterPro" id="IPR011004">
    <property type="entry name" value="Trimer_LpxA-like_sf"/>
</dbReference>
<sequence length="208" mass="21857">MLSILSKIKQLLSAHPKKEERPTVTLGEGVQVAPDACFEGHIENILIGRRVVIKSGARLICTNAEAKIVIGDGSIIQHGAILETGPGGQITLGKSNSVNPYCVLYGHGGLKMGDYVRIAAHTVVIPANHIYQDPTVPIAKQGLQKKGIQLGNDIWVGTGCRILDGVTVQDGAIIAAGAVVNKSVERGGIVGGVPAKLIKYRPGYEKDG</sequence>
<dbReference type="InterPro" id="IPR001451">
    <property type="entry name" value="Hexapep"/>
</dbReference>
<dbReference type="RefSeq" id="WP_202884327.1">
    <property type="nucleotide sequence ID" value="NZ_JABWRP020000001.1"/>
</dbReference>
<evidence type="ECO:0000313" key="2">
    <source>
        <dbReference type="EMBL" id="MBV4539613.1"/>
    </source>
</evidence>
<comment type="caution">
    <text evidence="2">The sequence shown here is derived from an EMBL/GenBank/DDBJ whole genome shotgun (WGS) entry which is preliminary data.</text>
</comment>
<evidence type="ECO:0000256" key="1">
    <source>
        <dbReference type="ARBA" id="ARBA00007274"/>
    </source>
</evidence>
<dbReference type="Gene3D" id="2.160.10.10">
    <property type="entry name" value="Hexapeptide repeat proteins"/>
    <property type="match status" value="2"/>
</dbReference>
<dbReference type="InterPro" id="IPR050179">
    <property type="entry name" value="Trans_hexapeptide_repeat"/>
</dbReference>
<dbReference type="CDD" id="cd04647">
    <property type="entry name" value="LbH_MAT_like"/>
    <property type="match status" value="1"/>
</dbReference>
<organism evidence="2 3">
    <name type="scientific">Pseudomonas vlassakiae</name>
    <dbReference type="NCBI Taxonomy" id="485888"/>
    <lineage>
        <taxon>Bacteria</taxon>
        <taxon>Pseudomonadati</taxon>
        <taxon>Pseudomonadota</taxon>
        <taxon>Gammaproteobacteria</taxon>
        <taxon>Pseudomonadales</taxon>
        <taxon>Pseudomonadaceae</taxon>
        <taxon>Pseudomonas</taxon>
    </lineage>
</organism>